<name>A0A0D2CBB4_9EURO</name>
<evidence type="ECO:0000313" key="4">
    <source>
        <dbReference type="Proteomes" id="UP000054466"/>
    </source>
</evidence>
<keyword evidence="2" id="KW-0812">Transmembrane</keyword>
<feature type="transmembrane region" description="Helical" evidence="2">
    <location>
        <begin position="189"/>
        <end position="211"/>
    </location>
</feature>
<dbReference type="EMBL" id="KN847043">
    <property type="protein sequence ID" value="KIW27710.1"/>
    <property type="molecule type" value="Genomic_DNA"/>
</dbReference>
<keyword evidence="4" id="KW-1185">Reference proteome</keyword>
<dbReference type="GeneID" id="27346621"/>
<evidence type="ECO:0000256" key="1">
    <source>
        <dbReference type="SAM" id="MobiDB-lite"/>
    </source>
</evidence>
<dbReference type="AlphaFoldDB" id="A0A0D2CBB4"/>
<dbReference type="RefSeq" id="XP_016247926.1">
    <property type="nucleotide sequence ID" value="XM_016394507.1"/>
</dbReference>
<keyword evidence="2" id="KW-0472">Membrane</keyword>
<organism evidence="3 4">
    <name type="scientific">Cladophialophora immunda</name>
    <dbReference type="NCBI Taxonomy" id="569365"/>
    <lineage>
        <taxon>Eukaryota</taxon>
        <taxon>Fungi</taxon>
        <taxon>Dikarya</taxon>
        <taxon>Ascomycota</taxon>
        <taxon>Pezizomycotina</taxon>
        <taxon>Eurotiomycetes</taxon>
        <taxon>Chaetothyriomycetidae</taxon>
        <taxon>Chaetothyriales</taxon>
        <taxon>Herpotrichiellaceae</taxon>
        <taxon>Cladophialophora</taxon>
    </lineage>
</organism>
<feature type="compositionally biased region" description="Low complexity" evidence="1">
    <location>
        <begin position="22"/>
        <end position="33"/>
    </location>
</feature>
<dbReference type="VEuPathDB" id="FungiDB:PV07_07427"/>
<reference evidence="3 4" key="1">
    <citation type="submission" date="2015-01" db="EMBL/GenBank/DDBJ databases">
        <title>The Genome Sequence of Cladophialophora immunda CBS83496.</title>
        <authorList>
            <consortium name="The Broad Institute Genomics Platform"/>
            <person name="Cuomo C."/>
            <person name="de Hoog S."/>
            <person name="Gorbushina A."/>
            <person name="Stielow B."/>
            <person name="Teixiera M."/>
            <person name="Abouelleil A."/>
            <person name="Chapman S.B."/>
            <person name="Priest M."/>
            <person name="Young S.K."/>
            <person name="Wortman J."/>
            <person name="Nusbaum C."/>
            <person name="Birren B."/>
        </authorList>
    </citation>
    <scope>NUCLEOTIDE SEQUENCE [LARGE SCALE GENOMIC DNA]</scope>
    <source>
        <strain evidence="3 4">CBS 83496</strain>
    </source>
</reference>
<feature type="region of interest" description="Disordered" evidence="1">
    <location>
        <begin position="608"/>
        <end position="651"/>
    </location>
</feature>
<protein>
    <submittedName>
        <fullName evidence="3">Uncharacterized protein</fullName>
    </submittedName>
</protein>
<feature type="region of interest" description="Disordered" evidence="1">
    <location>
        <begin position="1"/>
        <end position="42"/>
    </location>
</feature>
<gene>
    <name evidence="3" type="ORF">PV07_07427</name>
</gene>
<proteinExistence type="predicted"/>
<feature type="compositionally biased region" description="Basic residues" evidence="1">
    <location>
        <begin position="641"/>
        <end position="651"/>
    </location>
</feature>
<dbReference type="HOGENOM" id="CLU_020820_0_0_1"/>
<evidence type="ECO:0000313" key="3">
    <source>
        <dbReference type="EMBL" id="KIW27710.1"/>
    </source>
</evidence>
<dbReference type="Proteomes" id="UP000054466">
    <property type="component" value="Unassembled WGS sequence"/>
</dbReference>
<dbReference type="OrthoDB" id="3596604at2759"/>
<feature type="compositionally biased region" description="Polar residues" evidence="1">
    <location>
        <begin position="9"/>
        <end position="21"/>
    </location>
</feature>
<sequence>MEKPPLQPISESLSESLTFTNSLPSPSSSRSYPKFGPPRLRQPWRHSVSTEAFGLASRTTREFKPDRQRRRLFTVGIWQWFITSLLCGLLAACLGAFGNLLWMTVTQVKAFNALIVLLSLFLGNNLTSSLREYAAMMRWRMLASKYRPLNEFDLLLRCESLRKVIRLFWAARTPGGVWFWFNTTQWLCALWLGVNILLQVLVALLGLTYNLNTSNYPERQFGTMSIADLTTVRDVWGAKDPTLDAQLGSANYFGIQGQDYLFVEGSPPGQGKVPSYGTPGTPTIYGNSDWSVMTYVFQDQSLQNPQLTLVSHRNISVTATCRELQVIDGGNGSSTSVTYRDETGEQITLDVVRVGPGAMTYIGVLNSTCGPRCTEVMALQSANGDTIPQAAFFKCKSSISEVRGIEEYLDYGEPAASFEMPNEQAKIVAGAIGWSGFNYTPDDLYQYVRYNTETWWSPDSPANAGMISQRIMEFSIEAVAAIDYNGPRRNAPGWYAIPAQVVSVQWRWAASILGLLPFFQLVALVCVIAWANSAIIRDDSYLSAARLLRPIVEKLGDKGCLLTGPEIAEELAELRVKYGWREPGPDFAFRNEIDGDVIRHVDILDENEGLGRQGPMPAGRYDGLVPDRPSPAEKDIDQQPQRRRGRRSMSL</sequence>
<feature type="transmembrane region" description="Helical" evidence="2">
    <location>
        <begin position="508"/>
        <end position="531"/>
    </location>
</feature>
<evidence type="ECO:0000256" key="2">
    <source>
        <dbReference type="SAM" id="Phobius"/>
    </source>
</evidence>
<keyword evidence="2" id="KW-1133">Transmembrane helix</keyword>
<feature type="transmembrane region" description="Helical" evidence="2">
    <location>
        <begin position="77"/>
        <end position="98"/>
    </location>
</feature>
<accession>A0A0D2CBB4</accession>
<feature type="transmembrane region" description="Helical" evidence="2">
    <location>
        <begin position="110"/>
        <end position="130"/>
    </location>
</feature>